<accession>A0A7S4BJ87</accession>
<name>A0A7S4BJ87_CHRCT</name>
<dbReference type="GO" id="GO:0000712">
    <property type="term" value="P:resolution of meiotic recombination intermediates"/>
    <property type="evidence" value="ECO:0007669"/>
    <property type="project" value="TreeGrafter"/>
</dbReference>
<dbReference type="PANTHER" id="PTHR10150">
    <property type="entry name" value="DNA REPAIR ENDONUCLEASE XPF"/>
    <property type="match status" value="1"/>
</dbReference>
<reference evidence="4" key="1">
    <citation type="submission" date="2021-01" db="EMBL/GenBank/DDBJ databases">
        <authorList>
            <person name="Corre E."/>
            <person name="Pelletier E."/>
            <person name="Niang G."/>
            <person name="Scheremetjew M."/>
            <person name="Finn R."/>
            <person name="Kale V."/>
            <person name="Holt S."/>
            <person name="Cochrane G."/>
            <person name="Meng A."/>
            <person name="Brown T."/>
            <person name="Cohen L."/>
        </authorList>
    </citation>
    <scope>NUCLEOTIDE SEQUENCE</scope>
    <source>
        <strain evidence="4">CCMP645</strain>
    </source>
</reference>
<evidence type="ECO:0000313" key="4">
    <source>
        <dbReference type="EMBL" id="CAE0767793.1"/>
    </source>
</evidence>
<dbReference type="GO" id="GO:0003697">
    <property type="term" value="F:single-stranded DNA binding"/>
    <property type="evidence" value="ECO:0007669"/>
    <property type="project" value="TreeGrafter"/>
</dbReference>
<gene>
    <name evidence="4" type="ORF">PCAR00345_LOCUS20405</name>
</gene>
<dbReference type="GO" id="GO:1901255">
    <property type="term" value="P:nucleotide-excision repair involved in interstrand cross-link repair"/>
    <property type="evidence" value="ECO:0007669"/>
    <property type="project" value="TreeGrafter"/>
</dbReference>
<keyword evidence="1" id="KW-0227">DNA damage</keyword>
<dbReference type="GO" id="GO:0003684">
    <property type="term" value="F:damaged DNA binding"/>
    <property type="evidence" value="ECO:0007669"/>
    <property type="project" value="TreeGrafter"/>
</dbReference>
<evidence type="ECO:0000256" key="3">
    <source>
        <dbReference type="ARBA" id="ARBA00023204"/>
    </source>
</evidence>
<dbReference type="GO" id="GO:0000110">
    <property type="term" value="C:nucleotide-excision repair factor 1 complex"/>
    <property type="evidence" value="ECO:0007669"/>
    <property type="project" value="TreeGrafter"/>
</dbReference>
<dbReference type="GO" id="GO:0000724">
    <property type="term" value="P:double-strand break repair via homologous recombination"/>
    <property type="evidence" value="ECO:0007669"/>
    <property type="project" value="TreeGrafter"/>
</dbReference>
<dbReference type="PANTHER" id="PTHR10150:SF0">
    <property type="entry name" value="DNA REPAIR ENDONUCLEASE XPF"/>
    <property type="match status" value="1"/>
</dbReference>
<dbReference type="AlphaFoldDB" id="A0A7S4BJ87"/>
<dbReference type="EMBL" id="HBIZ01032018">
    <property type="protein sequence ID" value="CAE0767793.1"/>
    <property type="molecule type" value="Transcribed_RNA"/>
</dbReference>
<dbReference type="GO" id="GO:0000014">
    <property type="term" value="F:single-stranded DNA endodeoxyribonuclease activity"/>
    <property type="evidence" value="ECO:0007669"/>
    <property type="project" value="TreeGrafter"/>
</dbReference>
<protein>
    <submittedName>
        <fullName evidence="4">Uncharacterized protein</fullName>
    </submittedName>
</protein>
<keyword evidence="3" id="KW-0234">DNA repair</keyword>
<organism evidence="4">
    <name type="scientific">Chrysotila carterae</name>
    <name type="common">Marine alga</name>
    <name type="synonym">Syracosphaera carterae</name>
    <dbReference type="NCBI Taxonomy" id="13221"/>
    <lineage>
        <taxon>Eukaryota</taxon>
        <taxon>Haptista</taxon>
        <taxon>Haptophyta</taxon>
        <taxon>Prymnesiophyceae</taxon>
        <taxon>Isochrysidales</taxon>
        <taxon>Isochrysidaceae</taxon>
        <taxon>Chrysotila</taxon>
    </lineage>
</organism>
<proteinExistence type="predicted"/>
<evidence type="ECO:0000256" key="1">
    <source>
        <dbReference type="ARBA" id="ARBA00022763"/>
    </source>
</evidence>
<evidence type="ECO:0000256" key="2">
    <source>
        <dbReference type="ARBA" id="ARBA00022801"/>
    </source>
</evidence>
<sequence>MQTPVTSSSSSTRPKMTNSSCCLIFRRATSPCSLRSSTTRLARSFFNFLDIRAYALRCAYDESRRPRVGATRSMLSFLLKKRRSYPGYGQERMEKYLGGGVLLVTTRILTVDMLCARVPFAHVSGVIVANAHRVGENSNISFIMRMFRQHNTTGFVRALSDDAASLTAGFSKVEKIVRDRSVYCTRRERTRSW</sequence>
<keyword evidence="2" id="KW-0378">Hydrolase</keyword>